<dbReference type="EMBL" id="JAIVFL010000001">
    <property type="protein sequence ID" value="MCI4674801.1"/>
    <property type="molecule type" value="Genomic_DNA"/>
</dbReference>
<comment type="caution">
    <text evidence="7">The sequence shown here is derived from an EMBL/GenBank/DDBJ whole genome shotgun (WGS) entry which is preliminary data.</text>
</comment>
<dbReference type="SUPFAM" id="SSF49329">
    <property type="entry name" value="Cu,Zn superoxide dismutase-like"/>
    <property type="match status" value="1"/>
</dbReference>
<keyword evidence="3" id="KW-0479">Metal-binding</keyword>
<evidence type="ECO:0000256" key="4">
    <source>
        <dbReference type="SAM" id="MobiDB-lite"/>
    </source>
</evidence>
<protein>
    <recommendedName>
        <fullName evidence="3">Superoxide dismutase [Cu-Zn]</fullName>
        <ecNumber evidence="3">1.15.1.1</ecNumber>
    </recommendedName>
</protein>
<evidence type="ECO:0000256" key="1">
    <source>
        <dbReference type="ARBA" id="ARBA00010457"/>
    </source>
</evidence>
<comment type="similarity">
    <text evidence="1 3">Belongs to the Cu-Zn superoxide dismutase family.</text>
</comment>
<feature type="region of interest" description="Disordered" evidence="4">
    <location>
        <begin position="102"/>
        <end position="130"/>
    </location>
</feature>
<proteinExistence type="inferred from homology"/>
<accession>A0ABS9YU89</accession>
<dbReference type="EC" id="1.15.1.1" evidence="3"/>
<keyword evidence="3" id="KW-0862">Zinc</keyword>
<evidence type="ECO:0000256" key="3">
    <source>
        <dbReference type="RuleBase" id="RU000393"/>
    </source>
</evidence>
<comment type="catalytic activity">
    <reaction evidence="3">
        <text>2 superoxide + 2 H(+) = H2O2 + O2</text>
        <dbReference type="Rhea" id="RHEA:20696"/>
        <dbReference type="ChEBI" id="CHEBI:15378"/>
        <dbReference type="ChEBI" id="CHEBI:15379"/>
        <dbReference type="ChEBI" id="CHEBI:16240"/>
        <dbReference type="ChEBI" id="CHEBI:18421"/>
        <dbReference type="EC" id="1.15.1.1"/>
    </reaction>
</comment>
<keyword evidence="3" id="KW-0186">Copper</keyword>
<sequence length="261" mass="25518">MLTRVTVGAAVLLIPVVLVSGCSSNQGSKNQTSSSSTSGTAASGAETITTQLKTADGTPVANATFDWSDGYATVTVETVAGGILSPGFHGLHIHSVGKCEPDSVAPSGGAPGNFNSAGGHLQVPGHTDHPASGDLTSLEVRSDGSAKLVTTSSSFTKADLSGPEGSALIIHEGADNFANIPPRYSASGKPGPDEQTMSTGDAGERVACAVVAPASASGTSMSTSTSTVTSMTVTAVPAPGGAATTTYTPAPVTTTTAAPGA</sequence>
<dbReference type="NCBIfam" id="NF047631">
    <property type="entry name" value="SodCMycob"/>
    <property type="match status" value="1"/>
</dbReference>
<keyword evidence="8" id="KW-1185">Reference proteome</keyword>
<dbReference type="PROSITE" id="PS00332">
    <property type="entry name" value="SOD_CU_ZN_2"/>
    <property type="match status" value="1"/>
</dbReference>
<comment type="cofactor">
    <cofactor evidence="3">
        <name>Cu cation</name>
        <dbReference type="ChEBI" id="CHEBI:23378"/>
    </cofactor>
    <text evidence="3">Binds 1 copper ion per subunit.</text>
</comment>
<dbReference type="Pfam" id="PF00080">
    <property type="entry name" value="Sod_Cu"/>
    <property type="match status" value="1"/>
</dbReference>
<organism evidence="7 8">
    <name type="scientific">Candidatus Mycolicibacterium alkanivorans</name>
    <dbReference type="NCBI Taxonomy" id="2954114"/>
    <lineage>
        <taxon>Bacteria</taxon>
        <taxon>Bacillati</taxon>
        <taxon>Actinomycetota</taxon>
        <taxon>Actinomycetes</taxon>
        <taxon>Mycobacteriales</taxon>
        <taxon>Mycobacteriaceae</taxon>
        <taxon>Mycolicibacterium</taxon>
    </lineage>
</organism>
<comment type="cofactor">
    <cofactor evidence="3">
        <name>Zn(2+)</name>
        <dbReference type="ChEBI" id="CHEBI:29105"/>
    </cofactor>
    <text evidence="3">Binds 1 zinc ion per subunit.</text>
</comment>
<evidence type="ECO:0000259" key="6">
    <source>
        <dbReference type="Pfam" id="PF00080"/>
    </source>
</evidence>
<dbReference type="Proteomes" id="UP001139068">
    <property type="component" value="Unassembled WGS sequence"/>
</dbReference>
<dbReference type="InterPro" id="IPR001424">
    <property type="entry name" value="SOD_Cu_Zn_dom"/>
</dbReference>
<feature type="chain" id="PRO_5047174694" description="Superoxide dismutase [Cu-Zn]" evidence="5">
    <location>
        <begin position="21"/>
        <end position="261"/>
    </location>
</feature>
<name>A0ABS9YU89_9MYCO</name>
<gene>
    <name evidence="7" type="ORF">K9U37_07725</name>
</gene>
<feature type="domain" description="Superoxide dismutase copper/zinc binding" evidence="6">
    <location>
        <begin position="72"/>
        <end position="211"/>
    </location>
</feature>
<dbReference type="InterPro" id="IPR036423">
    <property type="entry name" value="SOD-like_Cu/Zn_dom_sf"/>
</dbReference>
<feature type="region of interest" description="Disordered" evidence="4">
    <location>
        <begin position="24"/>
        <end position="43"/>
    </location>
</feature>
<dbReference type="Gene3D" id="2.60.40.200">
    <property type="entry name" value="Superoxide dismutase, copper/zinc binding domain"/>
    <property type="match status" value="1"/>
</dbReference>
<dbReference type="PROSITE" id="PS51257">
    <property type="entry name" value="PROKAR_LIPOPROTEIN"/>
    <property type="match status" value="1"/>
</dbReference>
<keyword evidence="5" id="KW-0732">Signal</keyword>
<dbReference type="InterPro" id="IPR018152">
    <property type="entry name" value="SOD_Cu/Zn_BS"/>
</dbReference>
<evidence type="ECO:0000313" key="7">
    <source>
        <dbReference type="EMBL" id="MCI4674801.1"/>
    </source>
</evidence>
<reference evidence="7" key="1">
    <citation type="journal article" date="2022" name="ISME J.">
        <title>Identification of active gaseous-alkane degraders at natural gas seeps.</title>
        <authorList>
            <person name="Farhan Ul Haque M."/>
            <person name="Hernandez M."/>
            <person name="Crombie A.T."/>
            <person name="Murrell J.C."/>
        </authorList>
    </citation>
    <scope>NUCLEOTIDE SEQUENCE</scope>
    <source>
        <strain evidence="7">ANDR5</strain>
    </source>
</reference>
<feature type="signal peptide" evidence="5">
    <location>
        <begin position="1"/>
        <end position="20"/>
    </location>
</feature>
<evidence type="ECO:0000256" key="2">
    <source>
        <dbReference type="ARBA" id="ARBA00024900"/>
    </source>
</evidence>
<evidence type="ECO:0000313" key="8">
    <source>
        <dbReference type="Proteomes" id="UP001139068"/>
    </source>
</evidence>
<keyword evidence="3" id="KW-0560">Oxidoreductase</keyword>
<comment type="function">
    <text evidence="2">Destroys radicals which are normally produced within the cells and which are toxic to biological systems. May play a role in favoring mycobacterial survival in phagocytes.</text>
</comment>
<dbReference type="RefSeq" id="WP_243071190.1">
    <property type="nucleotide sequence ID" value="NZ_JAIVFL010000001.1"/>
</dbReference>
<evidence type="ECO:0000256" key="5">
    <source>
        <dbReference type="SAM" id="SignalP"/>
    </source>
</evidence>